<sequence length="186" mass="21017">MRNLVVNFLVNSLIESGSIEKEEKELYVFGVNQALLFLVNIVTTLGIGILFDMLWQSLLFTVAYIPLRRYAGGYHAKTPQICYCFSILLTICVLLSIKYILWENIQIAVVLFISFMVIMKKAPVASENKPLELYEKKLYKIRARLILLVEIVVALLAKLFLAEVTICIVVAISCAAIMLLLPTRGK</sequence>
<evidence type="ECO:0000256" key="6">
    <source>
        <dbReference type="ARBA" id="ARBA00022989"/>
    </source>
</evidence>
<dbReference type="Proteomes" id="UP001524502">
    <property type="component" value="Unassembled WGS sequence"/>
</dbReference>
<keyword evidence="10" id="KW-1185">Reference proteome</keyword>
<evidence type="ECO:0000256" key="2">
    <source>
        <dbReference type="ARBA" id="ARBA00022654"/>
    </source>
</evidence>
<reference evidence="9 10" key="1">
    <citation type="submission" date="2022-06" db="EMBL/GenBank/DDBJ databases">
        <title>Isolation of gut microbiota from human fecal samples.</title>
        <authorList>
            <person name="Pamer E.G."/>
            <person name="Barat B."/>
            <person name="Waligurski E."/>
            <person name="Medina S."/>
            <person name="Paddock L."/>
            <person name="Mostad J."/>
        </authorList>
    </citation>
    <scope>NUCLEOTIDE SEQUENCE [LARGE SCALE GENOMIC DNA]</scope>
    <source>
        <strain evidence="9 10">SL.3.17</strain>
    </source>
</reference>
<keyword evidence="3" id="KW-0645">Protease</keyword>
<feature type="transmembrane region" description="Helical" evidence="8">
    <location>
        <begin position="145"/>
        <end position="178"/>
    </location>
</feature>
<evidence type="ECO:0000256" key="1">
    <source>
        <dbReference type="ARBA" id="ARBA00022475"/>
    </source>
</evidence>
<organism evidence="9 10">
    <name type="scientific">Anaerovorax odorimutans</name>
    <dbReference type="NCBI Taxonomy" id="109327"/>
    <lineage>
        <taxon>Bacteria</taxon>
        <taxon>Bacillati</taxon>
        <taxon>Bacillota</taxon>
        <taxon>Clostridia</taxon>
        <taxon>Peptostreptococcales</taxon>
        <taxon>Anaerovoracaceae</taxon>
        <taxon>Anaerovorax</taxon>
    </lineage>
</organism>
<evidence type="ECO:0000313" key="10">
    <source>
        <dbReference type="Proteomes" id="UP001524502"/>
    </source>
</evidence>
<evidence type="ECO:0000256" key="8">
    <source>
        <dbReference type="SAM" id="Phobius"/>
    </source>
</evidence>
<gene>
    <name evidence="9" type="ORF">NE619_17435</name>
</gene>
<protein>
    <submittedName>
        <fullName evidence="9">Accessory gene regulator B family protein</fullName>
    </submittedName>
</protein>
<keyword evidence="7 8" id="KW-0472">Membrane</keyword>
<proteinExistence type="predicted"/>
<dbReference type="InterPro" id="IPR006741">
    <property type="entry name" value="AgrB"/>
</dbReference>
<evidence type="ECO:0000256" key="3">
    <source>
        <dbReference type="ARBA" id="ARBA00022670"/>
    </source>
</evidence>
<dbReference type="SMART" id="SM00793">
    <property type="entry name" value="AgrB"/>
    <property type="match status" value="1"/>
</dbReference>
<evidence type="ECO:0000256" key="5">
    <source>
        <dbReference type="ARBA" id="ARBA00022801"/>
    </source>
</evidence>
<evidence type="ECO:0000313" key="9">
    <source>
        <dbReference type="EMBL" id="MCQ4638514.1"/>
    </source>
</evidence>
<dbReference type="EMBL" id="JANFXK010000033">
    <property type="protein sequence ID" value="MCQ4638514.1"/>
    <property type="molecule type" value="Genomic_DNA"/>
</dbReference>
<keyword evidence="5" id="KW-0378">Hydrolase</keyword>
<keyword evidence="1" id="KW-1003">Cell membrane</keyword>
<dbReference type="RefSeq" id="WP_256133713.1">
    <property type="nucleotide sequence ID" value="NZ_JANFXK010000033.1"/>
</dbReference>
<keyword evidence="4 8" id="KW-0812">Transmembrane</keyword>
<feature type="transmembrane region" description="Helical" evidence="8">
    <location>
        <begin position="34"/>
        <end position="60"/>
    </location>
</feature>
<accession>A0ABT1RTS3</accession>
<keyword evidence="6 8" id="KW-1133">Transmembrane helix</keyword>
<keyword evidence="2" id="KW-0673">Quorum sensing</keyword>
<feature type="transmembrane region" description="Helical" evidence="8">
    <location>
        <begin position="81"/>
        <end position="101"/>
    </location>
</feature>
<evidence type="ECO:0000256" key="7">
    <source>
        <dbReference type="ARBA" id="ARBA00023136"/>
    </source>
</evidence>
<evidence type="ECO:0000256" key="4">
    <source>
        <dbReference type="ARBA" id="ARBA00022692"/>
    </source>
</evidence>
<comment type="caution">
    <text evidence="9">The sequence shown here is derived from an EMBL/GenBank/DDBJ whole genome shotgun (WGS) entry which is preliminary data.</text>
</comment>
<dbReference type="Pfam" id="PF04647">
    <property type="entry name" value="AgrB"/>
    <property type="match status" value="1"/>
</dbReference>
<feature type="transmembrane region" description="Helical" evidence="8">
    <location>
        <begin position="107"/>
        <end position="124"/>
    </location>
</feature>
<name>A0ABT1RTS3_9FIRM</name>